<keyword evidence="3 7" id="KW-0812">Transmembrane</keyword>
<dbReference type="EMBL" id="AUSU01000633">
    <property type="protein sequence ID" value="EPS72935.1"/>
    <property type="molecule type" value="Genomic_DNA"/>
</dbReference>
<dbReference type="SUPFAM" id="SSF103473">
    <property type="entry name" value="MFS general substrate transporter"/>
    <property type="match status" value="1"/>
</dbReference>
<accession>S8D0P2</accession>
<evidence type="ECO:0000256" key="4">
    <source>
        <dbReference type="ARBA" id="ARBA00022989"/>
    </source>
</evidence>
<sequence>MHKRIASKDRLSDLERELSGKPSWVHSLPHVLVATISSFLFGYHLGVVNDTLETISVDLGFTGNTIAEGLVVSTCLGGAFLGSLFSGTISDGIGRRRAFQLCALPMIIGASLSATASCLGGMLLGRFLVGTGMGLGPPVAALYVSEVSPASVRGTYGSFPQIATCLGLMSALLIGIPTKDIDGWWRVCFWISAIPAGLLAFLMEFSAESPNWLFKKRRISETEEELEKLFGAVHVRSTMDDLSNSGGAGDEFNAQLSGINAIFYFSSAVFKTVGVASNIGNIFIGIVNISGSIIATILMDRLGRKLLLAWSFFGMGAAMGIQVGAGSSSVIGSVKLYMSVGSLLLFVLSFALGAGPVPSLLLSEVLPMRIRAKAMAVCMAVHWVINFFVGLLFLRVLESVGARIVYGVFGAWCCVGVVFVKRNVVETKGKSLQEIETSLMQ</sequence>
<evidence type="ECO:0000256" key="7">
    <source>
        <dbReference type="SAM" id="Phobius"/>
    </source>
</evidence>
<feature type="transmembrane region" description="Helical" evidence="7">
    <location>
        <begin position="306"/>
        <end position="325"/>
    </location>
</feature>
<dbReference type="OrthoDB" id="6612291at2759"/>
<dbReference type="InterPro" id="IPR005828">
    <property type="entry name" value="MFS_sugar_transport-like"/>
</dbReference>
<feature type="transmembrane region" description="Helical" evidence="7">
    <location>
        <begin position="24"/>
        <end position="46"/>
    </location>
</feature>
<comment type="subcellular location">
    <subcellularLocation>
        <location evidence="1">Membrane</location>
        <topology evidence="1">Multi-pass membrane protein</topology>
    </subcellularLocation>
</comment>
<proteinExistence type="inferred from homology"/>
<evidence type="ECO:0000256" key="6">
    <source>
        <dbReference type="ARBA" id="ARBA00044504"/>
    </source>
</evidence>
<gene>
    <name evidence="9" type="ORF">M569_01816</name>
</gene>
<keyword evidence="4 7" id="KW-1133">Transmembrane helix</keyword>
<dbReference type="GO" id="GO:0015149">
    <property type="term" value="F:hexose transmembrane transporter activity"/>
    <property type="evidence" value="ECO:0007669"/>
    <property type="project" value="TreeGrafter"/>
</dbReference>
<feature type="transmembrane region" description="Helical" evidence="7">
    <location>
        <begin position="374"/>
        <end position="394"/>
    </location>
</feature>
<feature type="transmembrane region" description="Helical" evidence="7">
    <location>
        <begin position="400"/>
        <end position="420"/>
    </location>
</feature>
<keyword evidence="5 7" id="KW-0472">Membrane</keyword>
<comment type="similarity">
    <text evidence="6">Belongs to the major facilitator superfamily. Phosphate:H(+) symporter (TC 2.A.1.9) family.</text>
</comment>
<dbReference type="PANTHER" id="PTHR23503">
    <property type="entry name" value="SOLUTE CARRIER FAMILY 2"/>
    <property type="match status" value="1"/>
</dbReference>
<feature type="transmembrane region" description="Helical" evidence="7">
    <location>
        <begin position="183"/>
        <end position="203"/>
    </location>
</feature>
<feature type="transmembrane region" description="Helical" evidence="7">
    <location>
        <begin position="66"/>
        <end position="89"/>
    </location>
</feature>
<protein>
    <recommendedName>
        <fullName evidence="8">Major facilitator superfamily (MFS) profile domain-containing protein</fullName>
    </recommendedName>
</protein>
<evidence type="ECO:0000313" key="9">
    <source>
        <dbReference type="EMBL" id="EPS72935.1"/>
    </source>
</evidence>
<dbReference type="InterPro" id="IPR003663">
    <property type="entry name" value="Sugar/inositol_transpt"/>
</dbReference>
<dbReference type="CDD" id="cd17315">
    <property type="entry name" value="MFS_GLUT_like"/>
    <property type="match status" value="1"/>
</dbReference>
<evidence type="ECO:0000259" key="8">
    <source>
        <dbReference type="PROSITE" id="PS50850"/>
    </source>
</evidence>
<feature type="transmembrane region" description="Helical" evidence="7">
    <location>
        <begin position="337"/>
        <end position="362"/>
    </location>
</feature>
<dbReference type="PROSITE" id="PS50850">
    <property type="entry name" value="MFS"/>
    <property type="match status" value="1"/>
</dbReference>
<feature type="transmembrane region" description="Helical" evidence="7">
    <location>
        <begin position="279"/>
        <end position="299"/>
    </location>
</feature>
<dbReference type="GO" id="GO:0016020">
    <property type="term" value="C:membrane"/>
    <property type="evidence" value="ECO:0007669"/>
    <property type="project" value="UniProtKB-SubCell"/>
</dbReference>
<evidence type="ECO:0000313" key="10">
    <source>
        <dbReference type="Proteomes" id="UP000015453"/>
    </source>
</evidence>
<evidence type="ECO:0000256" key="3">
    <source>
        <dbReference type="ARBA" id="ARBA00022692"/>
    </source>
</evidence>
<dbReference type="PRINTS" id="PR00171">
    <property type="entry name" value="SUGRTRNSPORT"/>
</dbReference>
<keyword evidence="2" id="KW-0813">Transport</keyword>
<feature type="domain" description="Major facilitator superfamily (MFS) profile" evidence="8">
    <location>
        <begin position="30"/>
        <end position="428"/>
    </location>
</feature>
<dbReference type="InterPro" id="IPR036259">
    <property type="entry name" value="MFS_trans_sf"/>
</dbReference>
<feature type="transmembrane region" description="Helical" evidence="7">
    <location>
        <begin position="101"/>
        <end position="124"/>
    </location>
</feature>
<dbReference type="InterPro" id="IPR020846">
    <property type="entry name" value="MFS_dom"/>
</dbReference>
<dbReference type="InterPro" id="IPR005829">
    <property type="entry name" value="Sugar_transporter_CS"/>
</dbReference>
<feature type="transmembrane region" description="Helical" evidence="7">
    <location>
        <begin position="158"/>
        <end position="176"/>
    </location>
</feature>
<keyword evidence="10" id="KW-1185">Reference proteome</keyword>
<evidence type="ECO:0000256" key="1">
    <source>
        <dbReference type="ARBA" id="ARBA00004141"/>
    </source>
</evidence>
<dbReference type="AlphaFoldDB" id="S8D0P2"/>
<evidence type="ECO:0000256" key="5">
    <source>
        <dbReference type="ARBA" id="ARBA00023136"/>
    </source>
</evidence>
<reference evidence="9 10" key="1">
    <citation type="journal article" date="2013" name="BMC Genomics">
        <title>The miniature genome of a carnivorous plant Genlisea aurea contains a low number of genes and short non-coding sequences.</title>
        <authorList>
            <person name="Leushkin E.V."/>
            <person name="Sutormin R.A."/>
            <person name="Nabieva E.R."/>
            <person name="Penin A.A."/>
            <person name="Kondrashov A.S."/>
            <person name="Logacheva M.D."/>
        </authorList>
    </citation>
    <scope>NUCLEOTIDE SEQUENCE [LARGE SCALE GENOMIC DNA]</scope>
</reference>
<dbReference type="Pfam" id="PF00083">
    <property type="entry name" value="Sugar_tr"/>
    <property type="match status" value="1"/>
</dbReference>
<dbReference type="Gene3D" id="1.20.1250.20">
    <property type="entry name" value="MFS general substrate transporter like domains"/>
    <property type="match status" value="2"/>
</dbReference>
<dbReference type="Proteomes" id="UP000015453">
    <property type="component" value="Unassembled WGS sequence"/>
</dbReference>
<dbReference type="InterPro" id="IPR045263">
    <property type="entry name" value="GLUT"/>
</dbReference>
<evidence type="ECO:0000256" key="2">
    <source>
        <dbReference type="ARBA" id="ARBA00022448"/>
    </source>
</evidence>
<organism evidence="9 10">
    <name type="scientific">Genlisea aurea</name>
    <dbReference type="NCBI Taxonomy" id="192259"/>
    <lineage>
        <taxon>Eukaryota</taxon>
        <taxon>Viridiplantae</taxon>
        <taxon>Streptophyta</taxon>
        <taxon>Embryophyta</taxon>
        <taxon>Tracheophyta</taxon>
        <taxon>Spermatophyta</taxon>
        <taxon>Magnoliopsida</taxon>
        <taxon>eudicotyledons</taxon>
        <taxon>Gunneridae</taxon>
        <taxon>Pentapetalae</taxon>
        <taxon>asterids</taxon>
        <taxon>lamiids</taxon>
        <taxon>Lamiales</taxon>
        <taxon>Lentibulariaceae</taxon>
        <taxon>Genlisea</taxon>
    </lineage>
</organism>
<dbReference type="PROSITE" id="PS00216">
    <property type="entry name" value="SUGAR_TRANSPORT_1"/>
    <property type="match status" value="1"/>
</dbReference>
<name>S8D0P2_9LAMI</name>
<dbReference type="PANTHER" id="PTHR23503:SF8">
    <property type="entry name" value="FACILITATED GLUCOSE TRANSPORTER PROTEIN 1"/>
    <property type="match status" value="1"/>
</dbReference>
<comment type="caution">
    <text evidence="9">The sequence shown here is derived from an EMBL/GenBank/DDBJ whole genome shotgun (WGS) entry which is preliminary data.</text>
</comment>